<comment type="caution">
    <text evidence="2">The sequence shown here is derived from an EMBL/GenBank/DDBJ whole genome shotgun (WGS) entry which is preliminary data.</text>
</comment>
<feature type="signal peptide" evidence="1">
    <location>
        <begin position="1"/>
        <end position="18"/>
    </location>
</feature>
<accession>A0A814TCC8</accession>
<dbReference type="EMBL" id="CAJNOC010014058">
    <property type="protein sequence ID" value="CAF1160161.1"/>
    <property type="molecule type" value="Genomic_DNA"/>
</dbReference>
<feature type="chain" id="PRO_5032593663" evidence="1">
    <location>
        <begin position="19"/>
        <end position="101"/>
    </location>
</feature>
<organism evidence="2 3">
    <name type="scientific">Brachionus calyciflorus</name>
    <dbReference type="NCBI Taxonomy" id="104777"/>
    <lineage>
        <taxon>Eukaryota</taxon>
        <taxon>Metazoa</taxon>
        <taxon>Spiralia</taxon>
        <taxon>Gnathifera</taxon>
        <taxon>Rotifera</taxon>
        <taxon>Eurotatoria</taxon>
        <taxon>Monogononta</taxon>
        <taxon>Pseudotrocha</taxon>
        <taxon>Ploima</taxon>
        <taxon>Brachionidae</taxon>
        <taxon>Brachionus</taxon>
    </lineage>
</organism>
<dbReference type="Proteomes" id="UP000663879">
    <property type="component" value="Unassembled WGS sequence"/>
</dbReference>
<feature type="non-terminal residue" evidence="2">
    <location>
        <position position="101"/>
    </location>
</feature>
<evidence type="ECO:0000256" key="1">
    <source>
        <dbReference type="SAM" id="SignalP"/>
    </source>
</evidence>
<reference evidence="2" key="1">
    <citation type="submission" date="2021-02" db="EMBL/GenBank/DDBJ databases">
        <authorList>
            <person name="Nowell W R."/>
        </authorList>
    </citation>
    <scope>NUCLEOTIDE SEQUENCE</scope>
    <source>
        <strain evidence="2">Ploen Becks lab</strain>
    </source>
</reference>
<name>A0A814TCC8_9BILA</name>
<proteinExistence type="predicted"/>
<gene>
    <name evidence="2" type="ORF">OXX778_LOCUS23574</name>
</gene>
<evidence type="ECO:0000313" key="3">
    <source>
        <dbReference type="Proteomes" id="UP000663879"/>
    </source>
</evidence>
<evidence type="ECO:0000313" key="2">
    <source>
        <dbReference type="EMBL" id="CAF1160161.1"/>
    </source>
</evidence>
<sequence length="101" mass="11676">MPKLSFLIILSIASTLKASSIYPPDYQQNYAKQEYEQPEMMMDDSKYDDKMTISYDKMDSANKHEMPYASPPTTYAMSPTTPFSVQYHTQSLSEYPSEYQS</sequence>
<keyword evidence="1" id="KW-0732">Signal</keyword>
<protein>
    <submittedName>
        <fullName evidence="2">Uncharacterized protein</fullName>
    </submittedName>
</protein>
<dbReference type="AlphaFoldDB" id="A0A814TCC8"/>
<keyword evidence="3" id="KW-1185">Reference proteome</keyword>